<evidence type="ECO:0000313" key="1">
    <source>
        <dbReference type="EMBL" id="MEO3714505.1"/>
    </source>
</evidence>
<name>A0ABV0GHE8_9BURK</name>
<sequence length="129" mass="14125">MNWTSKSWPAVLWSVGSKSVLKFAHVRTTRLTSVEQRSGCAAYGHTLWACVNSADAIGLGWDWALLDYPPNCLLVADAMSVASNLRFVDEAMERYLSAHRSAAHLNRLVAALNWHAEVARQAGLALDAS</sequence>
<protein>
    <submittedName>
        <fullName evidence="1">DUF4902 domain-containing protein</fullName>
    </submittedName>
</protein>
<dbReference type="Proteomes" id="UP001462640">
    <property type="component" value="Unassembled WGS sequence"/>
</dbReference>
<dbReference type="Gene3D" id="3.10.450.610">
    <property type="match status" value="1"/>
</dbReference>
<dbReference type="RefSeq" id="WP_347611596.1">
    <property type="nucleotide sequence ID" value="NZ_JBDPZC010000008.1"/>
</dbReference>
<dbReference type="InterPro" id="IPR032598">
    <property type="entry name" value="RsaM-like"/>
</dbReference>
<evidence type="ECO:0000313" key="2">
    <source>
        <dbReference type="Proteomes" id="UP001462640"/>
    </source>
</evidence>
<keyword evidence="2" id="KW-1185">Reference proteome</keyword>
<organism evidence="1 2">
    <name type="scientific">Roseateles flavus</name>
    <dbReference type="NCBI Taxonomy" id="3149041"/>
    <lineage>
        <taxon>Bacteria</taxon>
        <taxon>Pseudomonadati</taxon>
        <taxon>Pseudomonadota</taxon>
        <taxon>Betaproteobacteria</taxon>
        <taxon>Burkholderiales</taxon>
        <taxon>Sphaerotilaceae</taxon>
        <taxon>Roseateles</taxon>
    </lineage>
</organism>
<proteinExistence type="predicted"/>
<accession>A0ABV0GHE8</accession>
<reference evidence="1 2" key="1">
    <citation type="submission" date="2024-05" db="EMBL/GenBank/DDBJ databases">
        <title>Roseateles sp. 2.12 16S ribosomal RNA gene Genome sequencing and assembly.</title>
        <authorList>
            <person name="Woo H."/>
        </authorList>
    </citation>
    <scope>NUCLEOTIDE SEQUENCE [LARGE SCALE GENOMIC DNA]</scope>
    <source>
        <strain evidence="1 2">2.12</strain>
    </source>
</reference>
<dbReference type="Pfam" id="PF16245">
    <property type="entry name" value="DUF4902"/>
    <property type="match status" value="1"/>
</dbReference>
<gene>
    <name evidence="1" type="ORF">ABDJ40_17190</name>
</gene>
<comment type="caution">
    <text evidence="1">The sequence shown here is derived from an EMBL/GenBank/DDBJ whole genome shotgun (WGS) entry which is preliminary data.</text>
</comment>
<dbReference type="EMBL" id="JBDPZC010000008">
    <property type="protein sequence ID" value="MEO3714505.1"/>
    <property type="molecule type" value="Genomic_DNA"/>
</dbReference>